<feature type="signal peptide" evidence="7">
    <location>
        <begin position="1"/>
        <end position="28"/>
    </location>
</feature>
<feature type="active site" description="Nucleophile" evidence="6">
    <location>
        <position position="268"/>
    </location>
</feature>
<dbReference type="SUPFAM" id="SSF141523">
    <property type="entry name" value="L,D-transpeptidase catalytic domain-like"/>
    <property type="match status" value="1"/>
</dbReference>
<dbReference type="InterPro" id="IPR002477">
    <property type="entry name" value="Peptidoglycan-bd-like"/>
</dbReference>
<keyword evidence="2" id="KW-0808">Transferase</keyword>
<evidence type="ECO:0000313" key="9">
    <source>
        <dbReference type="EMBL" id="GIH30151.1"/>
    </source>
</evidence>
<dbReference type="Gene3D" id="2.40.440.10">
    <property type="entry name" value="L,D-transpeptidase catalytic domain-like"/>
    <property type="match status" value="1"/>
</dbReference>
<keyword evidence="7" id="KW-0732">Signal</keyword>
<feature type="domain" description="L,D-TPase catalytic" evidence="8">
    <location>
        <begin position="167"/>
        <end position="292"/>
    </location>
</feature>
<accession>A0ABQ4F5U2</accession>
<evidence type="ECO:0000256" key="2">
    <source>
        <dbReference type="ARBA" id="ARBA00022679"/>
    </source>
</evidence>
<dbReference type="Gene3D" id="1.10.101.10">
    <property type="entry name" value="PGBD-like superfamily/PGBD"/>
    <property type="match status" value="1"/>
</dbReference>
<dbReference type="InterPro" id="IPR005490">
    <property type="entry name" value="LD_TPept_cat_dom"/>
</dbReference>
<organism evidence="9 10">
    <name type="scientific">Microbispora amethystogenes</name>
    <dbReference type="NCBI Taxonomy" id="1427754"/>
    <lineage>
        <taxon>Bacteria</taxon>
        <taxon>Bacillati</taxon>
        <taxon>Actinomycetota</taxon>
        <taxon>Actinomycetes</taxon>
        <taxon>Streptosporangiales</taxon>
        <taxon>Streptosporangiaceae</taxon>
        <taxon>Microbispora</taxon>
    </lineage>
</organism>
<reference evidence="9 10" key="1">
    <citation type="submission" date="2021-01" db="EMBL/GenBank/DDBJ databases">
        <title>Whole genome shotgun sequence of Microbispora amethystogenes NBRC 101907.</title>
        <authorList>
            <person name="Komaki H."/>
            <person name="Tamura T."/>
        </authorList>
    </citation>
    <scope>NUCLEOTIDE SEQUENCE [LARGE SCALE GENOMIC DNA]</scope>
    <source>
        <strain evidence="9 10">NBRC 101907</strain>
    </source>
</reference>
<dbReference type="CDD" id="cd16913">
    <property type="entry name" value="YkuD_like"/>
    <property type="match status" value="1"/>
</dbReference>
<dbReference type="InterPro" id="IPR050979">
    <property type="entry name" value="LD-transpeptidase"/>
</dbReference>
<evidence type="ECO:0000256" key="1">
    <source>
        <dbReference type="ARBA" id="ARBA00004752"/>
    </source>
</evidence>
<dbReference type="InterPro" id="IPR036366">
    <property type="entry name" value="PGBDSf"/>
</dbReference>
<feature type="active site" description="Proton donor/acceptor" evidence="6">
    <location>
        <position position="254"/>
    </location>
</feature>
<dbReference type="Pfam" id="PF01471">
    <property type="entry name" value="PG_binding_1"/>
    <property type="match status" value="1"/>
</dbReference>
<gene>
    <name evidence="9" type="ORF">Mam01_03150</name>
</gene>
<dbReference type="SUPFAM" id="SSF47090">
    <property type="entry name" value="PGBD-like"/>
    <property type="match status" value="1"/>
</dbReference>
<evidence type="ECO:0000256" key="5">
    <source>
        <dbReference type="ARBA" id="ARBA00023316"/>
    </source>
</evidence>
<evidence type="ECO:0000256" key="3">
    <source>
        <dbReference type="ARBA" id="ARBA00022960"/>
    </source>
</evidence>
<feature type="chain" id="PRO_5045906636" description="L,D-TPase catalytic domain-containing protein" evidence="7">
    <location>
        <begin position="29"/>
        <end position="297"/>
    </location>
</feature>
<dbReference type="PANTHER" id="PTHR30582:SF2">
    <property type="entry name" value="L,D-TRANSPEPTIDASE YCIB-RELATED"/>
    <property type="match status" value="1"/>
</dbReference>
<protein>
    <recommendedName>
        <fullName evidence="8">L,D-TPase catalytic domain-containing protein</fullName>
    </recommendedName>
</protein>
<keyword evidence="4 6" id="KW-0573">Peptidoglycan synthesis</keyword>
<sequence>MMRGRRRPAVAVLAAVGAVVGAAAFATAGVAGPARATAVPAGAVTYATAGLTGAAPAGAARTLTVPAAGTRGALPGRAGYPPFEAPGKTLKLGAKGGAVKALQVRLKELGYMPGSADGRYGGATLTALWAFQKVQGITPTSTVAARTWRALENPRAPRVLVPRGKATRVEVDLTKQVMVLYRSGVPVLISHISSGSGVPYTEYAVWNGKRQVFSGSARTPTGDYKTTWRARGWHRSYLGQLYNPIFFNGGIALHGALSVPLYPASHGCVRLPMNVAEILPGMLGKGVPVHVRGAFRR</sequence>
<dbReference type="PANTHER" id="PTHR30582">
    <property type="entry name" value="L,D-TRANSPEPTIDASE"/>
    <property type="match status" value="1"/>
</dbReference>
<dbReference type="InterPro" id="IPR038063">
    <property type="entry name" value="Transpep_catalytic_dom"/>
</dbReference>
<name>A0ABQ4F5U2_9ACTN</name>
<comment type="pathway">
    <text evidence="1 6">Cell wall biogenesis; peptidoglycan biosynthesis.</text>
</comment>
<proteinExistence type="predicted"/>
<evidence type="ECO:0000259" key="8">
    <source>
        <dbReference type="PROSITE" id="PS52029"/>
    </source>
</evidence>
<keyword evidence="10" id="KW-1185">Reference proteome</keyword>
<evidence type="ECO:0000256" key="4">
    <source>
        <dbReference type="ARBA" id="ARBA00022984"/>
    </source>
</evidence>
<dbReference type="EMBL" id="BOOB01000003">
    <property type="protein sequence ID" value="GIH30151.1"/>
    <property type="molecule type" value="Genomic_DNA"/>
</dbReference>
<evidence type="ECO:0000256" key="7">
    <source>
        <dbReference type="SAM" id="SignalP"/>
    </source>
</evidence>
<dbReference type="PROSITE" id="PS52029">
    <property type="entry name" value="LD_TPASE"/>
    <property type="match status" value="1"/>
</dbReference>
<dbReference type="Pfam" id="PF03734">
    <property type="entry name" value="YkuD"/>
    <property type="match status" value="1"/>
</dbReference>
<dbReference type="RefSeq" id="WP_239100952.1">
    <property type="nucleotide sequence ID" value="NZ_BAABEJ010000001.1"/>
</dbReference>
<dbReference type="InterPro" id="IPR036365">
    <property type="entry name" value="PGBD-like_sf"/>
</dbReference>
<keyword evidence="3 6" id="KW-0133">Cell shape</keyword>
<comment type="caution">
    <text evidence="9">The sequence shown here is derived from an EMBL/GenBank/DDBJ whole genome shotgun (WGS) entry which is preliminary data.</text>
</comment>
<evidence type="ECO:0000313" key="10">
    <source>
        <dbReference type="Proteomes" id="UP000651728"/>
    </source>
</evidence>
<keyword evidence="5 6" id="KW-0961">Cell wall biogenesis/degradation</keyword>
<dbReference type="Proteomes" id="UP000651728">
    <property type="component" value="Unassembled WGS sequence"/>
</dbReference>
<evidence type="ECO:0000256" key="6">
    <source>
        <dbReference type="PROSITE-ProRule" id="PRU01373"/>
    </source>
</evidence>